<evidence type="ECO:0000313" key="2">
    <source>
        <dbReference type="EMBL" id="KXT05213.1"/>
    </source>
</evidence>
<proteinExistence type="predicted"/>
<dbReference type="Pfam" id="PF12824">
    <property type="entry name" value="MRP-L20"/>
    <property type="match status" value="1"/>
</dbReference>
<dbReference type="Proteomes" id="UP000070133">
    <property type="component" value="Unassembled WGS sequence"/>
</dbReference>
<reference evidence="2 3" key="1">
    <citation type="submission" date="2015-07" db="EMBL/GenBank/DDBJ databases">
        <title>Comparative genomics of the Sigatoka disease complex on banana suggests a link between parallel evolutionary changes in Pseudocercospora fijiensis and Pseudocercospora eumusae and increased virulence on the banana host.</title>
        <authorList>
            <person name="Chang T.-C."/>
            <person name="Salvucci A."/>
            <person name="Crous P.W."/>
            <person name="Stergiopoulos I."/>
        </authorList>
    </citation>
    <scope>NUCLEOTIDE SEQUENCE [LARGE SCALE GENOMIC DNA]</scope>
    <source>
        <strain evidence="2 3">CBS 114824</strain>
    </source>
</reference>
<comment type="caution">
    <text evidence="2">The sequence shown here is derived from an EMBL/GenBank/DDBJ whole genome shotgun (WGS) entry which is preliminary data.</text>
</comment>
<dbReference type="PANTHER" id="PTHR28266">
    <property type="entry name" value="54S RIBOSOMAL PROTEIN L20, MITOCHONDRIAL"/>
    <property type="match status" value="1"/>
</dbReference>
<accession>A0A139HS41</accession>
<sequence>MSFLSPSTRPSLFSADAANFVCKTCRRNAASYRRTRKLLRVKQDPSFAPATTETKDHIIFNPPPSAPNVYHTPSKFLPQSDPRRKLYEEALSASKSGAREPTEKTSILARIAAQRQAMQVNAKTLKPVRPIYEKQYHLTQVEIDEIRRLRTEDPLYWSRVRLAEKFKCSQFFVSLCVTAPERAKQAEAKIDAIKEKWGRKKSEAREARSERKKLWGRDA</sequence>
<dbReference type="InterPro" id="IPR024388">
    <property type="entry name" value="Ribosomal_mL58"/>
</dbReference>
<protein>
    <submittedName>
        <fullName evidence="2">Uncharacterized protein</fullName>
    </submittedName>
</protein>
<dbReference type="EMBL" id="LFZN01000014">
    <property type="protein sequence ID" value="KXT05213.1"/>
    <property type="molecule type" value="Genomic_DNA"/>
</dbReference>
<feature type="region of interest" description="Disordered" evidence="1">
    <location>
        <begin position="200"/>
        <end position="219"/>
    </location>
</feature>
<name>A0A139HS41_9PEZI</name>
<dbReference type="GO" id="GO:0005762">
    <property type="term" value="C:mitochondrial large ribosomal subunit"/>
    <property type="evidence" value="ECO:0007669"/>
    <property type="project" value="TreeGrafter"/>
</dbReference>
<gene>
    <name evidence="2" type="ORF">AC578_8378</name>
</gene>
<organism evidence="2 3">
    <name type="scientific">Pseudocercospora eumusae</name>
    <dbReference type="NCBI Taxonomy" id="321146"/>
    <lineage>
        <taxon>Eukaryota</taxon>
        <taxon>Fungi</taxon>
        <taxon>Dikarya</taxon>
        <taxon>Ascomycota</taxon>
        <taxon>Pezizomycotina</taxon>
        <taxon>Dothideomycetes</taxon>
        <taxon>Dothideomycetidae</taxon>
        <taxon>Mycosphaerellales</taxon>
        <taxon>Mycosphaerellaceae</taxon>
        <taxon>Pseudocercospora</taxon>
    </lineage>
</organism>
<dbReference type="OrthoDB" id="271064at2759"/>
<dbReference type="PANTHER" id="PTHR28266:SF1">
    <property type="entry name" value="LARGE RIBOSOMAL SUBUNIT PROTEIN ML58"/>
    <property type="match status" value="1"/>
</dbReference>
<dbReference type="GO" id="GO:0003735">
    <property type="term" value="F:structural constituent of ribosome"/>
    <property type="evidence" value="ECO:0007669"/>
    <property type="project" value="TreeGrafter"/>
</dbReference>
<evidence type="ECO:0000256" key="1">
    <source>
        <dbReference type="SAM" id="MobiDB-lite"/>
    </source>
</evidence>
<keyword evidence="3" id="KW-1185">Reference proteome</keyword>
<dbReference type="AlphaFoldDB" id="A0A139HS41"/>
<evidence type="ECO:0000313" key="3">
    <source>
        <dbReference type="Proteomes" id="UP000070133"/>
    </source>
</evidence>